<comment type="caution">
    <text evidence="2">The sequence shown here is derived from an EMBL/GenBank/DDBJ whole genome shotgun (WGS) entry which is preliminary data.</text>
</comment>
<keyword evidence="3" id="KW-1185">Reference proteome</keyword>
<evidence type="ECO:0000313" key="3">
    <source>
        <dbReference type="Proteomes" id="UP000280726"/>
    </source>
</evidence>
<name>A0A3N4ZAE7_9MICO</name>
<dbReference type="EMBL" id="RKRA01000001">
    <property type="protein sequence ID" value="RPF29044.1"/>
    <property type="molecule type" value="Genomic_DNA"/>
</dbReference>
<dbReference type="AlphaFoldDB" id="A0A3N4ZAE7"/>
<evidence type="ECO:0000259" key="1">
    <source>
        <dbReference type="Pfam" id="PF20208"/>
    </source>
</evidence>
<dbReference type="InterPro" id="IPR046699">
    <property type="entry name" value="ARPP-1"/>
</dbReference>
<accession>A0A3N4ZAE7</accession>
<dbReference type="Proteomes" id="UP000280726">
    <property type="component" value="Unassembled WGS sequence"/>
</dbReference>
<protein>
    <recommendedName>
        <fullName evidence="1">ARG and Rhodanese-Phosphatase-superfamily-associated domain-containing protein</fullName>
    </recommendedName>
</protein>
<feature type="domain" description="ARG and Rhodanese-Phosphatase-superfamily-associated" evidence="1">
    <location>
        <begin position="3"/>
        <end position="276"/>
    </location>
</feature>
<evidence type="ECO:0000313" key="2">
    <source>
        <dbReference type="EMBL" id="RPF29044.1"/>
    </source>
</evidence>
<reference evidence="2 3" key="1">
    <citation type="submission" date="2018-11" db="EMBL/GenBank/DDBJ databases">
        <title>Sequencing the genomes of 1000 actinobacteria strains.</title>
        <authorList>
            <person name="Klenk H.-P."/>
        </authorList>
    </citation>
    <scope>NUCLEOTIDE SEQUENCE [LARGE SCALE GENOMIC DNA]</scope>
    <source>
        <strain evidence="2 3">DSM 14418</strain>
    </source>
</reference>
<proteinExistence type="predicted"/>
<gene>
    <name evidence="2" type="ORF">EDD32_3599</name>
</gene>
<dbReference type="RefSeq" id="WP_342771423.1">
    <property type="nucleotide sequence ID" value="NZ_RKRA01000001.1"/>
</dbReference>
<organism evidence="2 3">
    <name type="scientific">Georgenia muralis</name>
    <dbReference type="NCBI Taxonomy" id="154117"/>
    <lineage>
        <taxon>Bacteria</taxon>
        <taxon>Bacillati</taxon>
        <taxon>Actinomycetota</taxon>
        <taxon>Actinomycetes</taxon>
        <taxon>Micrococcales</taxon>
        <taxon>Bogoriellaceae</taxon>
        <taxon>Georgenia</taxon>
    </lineage>
</organism>
<dbReference type="Pfam" id="PF20208">
    <property type="entry name" value="ARPP-1"/>
    <property type="match status" value="1"/>
</dbReference>
<sequence length="287" mass="30291">MRELHVGRGANAGALTVFPVWGDAPTSRGYGIDDASLVVSELPDGPAVGHVLAQNSASMPLLITEGMLLEGGWQTRALTRSVLLPARESLAVEVVCVEQGRWSGGAGHRTAGRRASSRIRAAARRRGDHGAQGTVWQRVAQYEARFGQSPTSSYADHADRGAADVRRLVATMRTLPGELGVVIGIGGHQVVAEVFDSPLSLRQQFAAIMEAAGMDALDQPAVATPARRAIRLIEEAEGLSLRPIAAAGLGTTMTGSSERVAVDALAWRRRLVHTTVTNAHHPLNVGA</sequence>